<reference evidence="1 2" key="1">
    <citation type="submission" date="2020-12" db="EMBL/GenBank/DDBJ databases">
        <title>Sulforoseuscoccus oceanibium gen. nov., sp. nov., a representative of the phylum Verrucomicrobia with special cytoplasmic membrane, and proposal of Sulforoseuscoccusaceae fam. nov.</title>
        <authorList>
            <person name="Xi F."/>
        </authorList>
    </citation>
    <scope>NUCLEOTIDE SEQUENCE [LARGE SCALE GENOMIC DNA]</scope>
    <source>
        <strain evidence="1 2">T37</strain>
    </source>
</reference>
<dbReference type="KEGG" id="soa:G3M56_006655"/>
<dbReference type="Pfam" id="PF09844">
    <property type="entry name" value="DUF2071"/>
    <property type="match status" value="1"/>
</dbReference>
<dbReference type="InterPro" id="IPR023375">
    <property type="entry name" value="ADC_dom_sf"/>
</dbReference>
<evidence type="ECO:0000313" key="2">
    <source>
        <dbReference type="Proteomes" id="UP000475117"/>
    </source>
</evidence>
<dbReference type="PANTHER" id="PTHR39186:SF1">
    <property type="entry name" value="DUF2071 DOMAIN-CONTAINING PROTEIN"/>
    <property type="match status" value="1"/>
</dbReference>
<evidence type="ECO:0000313" key="1">
    <source>
        <dbReference type="EMBL" id="QQL46252.1"/>
    </source>
</evidence>
<sequence>MAHPSLAFTDHRPWPLPDQRWRWRQSWNDLAFVHYKVDAKRLRELVPAKYEIDRFAGDAWVSVVPFMMEDVAPQGMPCVFPFRSFPELNLRTYVTHGGKPGVFFFSLDAANLPLVVGGNAIYGVPYKYARMAYIQRDGVREFVSRRYGSAVNFRAMIKPLGPEFEAAAGTLEEWLSERYCLYSVGVAGAYYRVEVHHKKWPLRECAVELIENDLLKPFGLEVDESSALCHFSPGVDVVSFRPERLD</sequence>
<dbReference type="EMBL" id="CP066776">
    <property type="protein sequence ID" value="QQL46252.1"/>
    <property type="molecule type" value="Genomic_DNA"/>
</dbReference>
<dbReference type="RefSeq" id="WP_164361377.1">
    <property type="nucleotide sequence ID" value="NZ_CP066776.1"/>
</dbReference>
<proteinExistence type="predicted"/>
<dbReference type="PANTHER" id="PTHR39186">
    <property type="entry name" value="DUF2071 FAMILY PROTEIN"/>
    <property type="match status" value="1"/>
</dbReference>
<accession>A0A6B3L834</accession>
<dbReference type="AlphaFoldDB" id="A0A6B3L834"/>
<organism evidence="1 2">
    <name type="scientific">Sulfuriroseicoccus oceanibius</name>
    <dbReference type="NCBI Taxonomy" id="2707525"/>
    <lineage>
        <taxon>Bacteria</taxon>
        <taxon>Pseudomonadati</taxon>
        <taxon>Verrucomicrobiota</taxon>
        <taxon>Verrucomicrobiia</taxon>
        <taxon>Verrucomicrobiales</taxon>
        <taxon>Verrucomicrobiaceae</taxon>
        <taxon>Sulfuriroseicoccus</taxon>
    </lineage>
</organism>
<keyword evidence="2" id="KW-1185">Reference proteome</keyword>
<dbReference type="Gene3D" id="2.40.400.10">
    <property type="entry name" value="Acetoacetate decarboxylase-like"/>
    <property type="match status" value="1"/>
</dbReference>
<name>A0A6B3L834_9BACT</name>
<protein>
    <submittedName>
        <fullName evidence="1">DUF2071 domain-containing protein</fullName>
    </submittedName>
</protein>
<dbReference type="SUPFAM" id="SSF160104">
    <property type="entry name" value="Acetoacetate decarboxylase-like"/>
    <property type="match status" value="1"/>
</dbReference>
<gene>
    <name evidence="1" type="ORF">G3M56_006655</name>
</gene>
<dbReference type="Proteomes" id="UP000475117">
    <property type="component" value="Chromosome"/>
</dbReference>
<dbReference type="InterPro" id="IPR018644">
    <property type="entry name" value="DUF2071"/>
</dbReference>